<dbReference type="Proteomes" id="UP000548425">
    <property type="component" value="Unassembled WGS sequence"/>
</dbReference>
<name>A0AAW3VIS9_ACILW</name>
<dbReference type="AlphaFoldDB" id="A0AAW3VIS9"/>
<dbReference type="EMBL" id="JACHLA010000013">
    <property type="protein sequence ID" value="MBB6364085.1"/>
    <property type="molecule type" value="Genomic_DNA"/>
</dbReference>
<evidence type="ECO:0000313" key="2">
    <source>
        <dbReference type="EMBL" id="MBB6364085.1"/>
    </source>
</evidence>
<dbReference type="SUPFAM" id="SSF53756">
    <property type="entry name" value="UDP-Glycosyltransferase/glycogen phosphorylase"/>
    <property type="match status" value="1"/>
</dbReference>
<keyword evidence="1" id="KW-0812">Transmembrane</keyword>
<accession>A0AAW3VIS9</accession>
<gene>
    <name evidence="2" type="ORF">HNP34_002228</name>
</gene>
<reference evidence="2 3" key="1">
    <citation type="submission" date="2020-08" db="EMBL/GenBank/DDBJ databases">
        <title>Functional genomics of gut bacteria from endangered species of beetles.</title>
        <authorList>
            <person name="Carlos-Shanley C."/>
        </authorList>
    </citation>
    <scope>NUCLEOTIDE SEQUENCE [LARGE SCALE GENOMIC DNA]</scope>
    <source>
        <strain evidence="2 3">S00127</strain>
    </source>
</reference>
<organism evidence="2 3">
    <name type="scientific">Acinetobacter lwoffii</name>
    <dbReference type="NCBI Taxonomy" id="28090"/>
    <lineage>
        <taxon>Bacteria</taxon>
        <taxon>Pseudomonadati</taxon>
        <taxon>Pseudomonadota</taxon>
        <taxon>Gammaproteobacteria</taxon>
        <taxon>Moraxellales</taxon>
        <taxon>Moraxellaceae</taxon>
        <taxon>Acinetobacter</taxon>
    </lineage>
</organism>
<evidence type="ECO:0000313" key="3">
    <source>
        <dbReference type="Proteomes" id="UP000548425"/>
    </source>
</evidence>
<proteinExistence type="predicted"/>
<dbReference type="RefSeq" id="WP_184413354.1">
    <property type="nucleotide sequence ID" value="NZ_JACHLA010000013.1"/>
</dbReference>
<keyword evidence="1" id="KW-0472">Membrane</keyword>
<feature type="transmembrane region" description="Helical" evidence="1">
    <location>
        <begin position="97"/>
        <end position="115"/>
    </location>
</feature>
<feature type="transmembrane region" description="Helical" evidence="1">
    <location>
        <begin position="56"/>
        <end position="77"/>
    </location>
</feature>
<comment type="caution">
    <text evidence="2">The sequence shown here is derived from an EMBL/GenBank/DDBJ whole genome shotgun (WGS) entry which is preliminary data.</text>
</comment>
<feature type="transmembrane region" description="Helical" evidence="1">
    <location>
        <begin position="161"/>
        <end position="181"/>
    </location>
</feature>
<sequence length="379" mass="44739">MKILLMGEYSGVHTNLTKALREEGYNVLCVHNGDGYKELNADIYINYKYYTSSNKLINILLVFYYKLLTFMGLKGVFQIFKYKKSLNELKGYDIVQLINPIFLSDFGFIVNFVIFRKIKANNKKVFLCALGDDYYWVKYSLCGEFKYTMFDRLKLKTFKKYISQLIWVINPFYIFLNKYILSNVNAVIPGLFDYYIPYKHSAKCSEIVPIIMQSSNQEVKISYPLKVFHGWQFGKEYRKGNDIIDEIFIILKNKYPSMIEYEIVGGLPYSVYIKKFNDCHIFIDQCYSYDCGVNGLLGMSYSKVVLSGMESEVKRYYNLDYQPLVNITPNKIHLLECVEDLIKNPKKLKEYSINARKFIEEYHSCDYVLGKYKEVWNKY</sequence>
<keyword evidence="1" id="KW-1133">Transmembrane helix</keyword>
<protein>
    <submittedName>
        <fullName evidence="2">MPP superfamily phosphohydrolase</fullName>
    </submittedName>
</protein>
<evidence type="ECO:0000256" key="1">
    <source>
        <dbReference type="SAM" id="Phobius"/>
    </source>
</evidence>